<protein>
    <submittedName>
        <fullName evidence="1">Uncharacterized protein</fullName>
    </submittedName>
</protein>
<proteinExistence type="predicted"/>
<dbReference type="KEGG" id="anr:Ana3638_12595"/>
<keyword evidence="2" id="KW-1185">Reference proteome</keyword>
<dbReference type="EMBL" id="CP048000">
    <property type="protein sequence ID" value="QHQ61510.1"/>
    <property type="molecule type" value="Genomic_DNA"/>
</dbReference>
<accession>A0A6P1TJY3</accession>
<name>A0A6P1TJY3_9FIRM</name>
<evidence type="ECO:0000313" key="2">
    <source>
        <dbReference type="Proteomes" id="UP000464314"/>
    </source>
</evidence>
<organism evidence="1 2">
    <name type="scientific">Anaerocolumna sedimenticola</name>
    <dbReference type="NCBI Taxonomy" id="2696063"/>
    <lineage>
        <taxon>Bacteria</taxon>
        <taxon>Bacillati</taxon>
        <taxon>Bacillota</taxon>
        <taxon>Clostridia</taxon>
        <taxon>Lachnospirales</taxon>
        <taxon>Lachnospiraceae</taxon>
        <taxon>Anaerocolumna</taxon>
    </lineage>
</organism>
<dbReference type="AlphaFoldDB" id="A0A6P1TJY3"/>
<reference evidence="1 2" key="1">
    <citation type="submission" date="2020-01" db="EMBL/GenBank/DDBJ databases">
        <title>Genome analysis of Anaerocolumna sp. CBA3638.</title>
        <authorList>
            <person name="Kim J."/>
            <person name="Roh S.W."/>
        </authorList>
    </citation>
    <scope>NUCLEOTIDE SEQUENCE [LARGE SCALE GENOMIC DNA]</scope>
    <source>
        <strain evidence="1 2">CBA3638</strain>
    </source>
</reference>
<evidence type="ECO:0000313" key="1">
    <source>
        <dbReference type="EMBL" id="QHQ61510.1"/>
    </source>
</evidence>
<dbReference type="Proteomes" id="UP000464314">
    <property type="component" value="Chromosome"/>
</dbReference>
<gene>
    <name evidence="1" type="ORF">Ana3638_12595</name>
</gene>
<dbReference type="RefSeq" id="WP_161838335.1">
    <property type="nucleotide sequence ID" value="NZ_CP048000.1"/>
</dbReference>
<sequence>MIRLGEIIRFYPDSFRANIFTTKPFRMIGLIDVAIRYYYGIERVILAFYRSSGTNSGKTQGLWYPIVGIKINSGEFTEFTKYINCVLTETTEGGYADKGWLAKSLFFSGNKDGAELRGFSCGVHRDSLYAIGKSLCCLYENNKYYLIEEMDAEFINSMVTLNSKLYNNIHTQRENYEQFIYDVYIGG</sequence>